<feature type="repeat" description="PPR" evidence="3">
    <location>
        <begin position="278"/>
        <end position="312"/>
    </location>
</feature>
<feature type="repeat" description="PPR" evidence="3">
    <location>
        <begin position="348"/>
        <end position="378"/>
    </location>
</feature>
<evidence type="ECO:0000256" key="1">
    <source>
        <dbReference type="ARBA" id="ARBA00006643"/>
    </source>
</evidence>
<dbReference type="InterPro" id="IPR046960">
    <property type="entry name" value="PPR_At4g14850-like_plant"/>
</dbReference>
<dbReference type="EMBL" id="JAINDJ010000008">
    <property type="protein sequence ID" value="KAG9439711.1"/>
    <property type="molecule type" value="Genomic_DNA"/>
</dbReference>
<keyword evidence="5" id="KW-1185">Reference proteome</keyword>
<feature type="repeat" description="PPR" evidence="3">
    <location>
        <begin position="216"/>
        <end position="250"/>
    </location>
</feature>
<dbReference type="FunFam" id="1.25.40.10:FF:000557">
    <property type="entry name" value="Pentatricopeptide repeat-containing protein, chloroplastic"/>
    <property type="match status" value="1"/>
</dbReference>
<sequence length="601" mass="67848">MSQVATSVRPPTFFSHRRLFEQKVADLGKCSDLNQVKQIQARLIKANLHRDPFVAPKLISALSLCRQITSFVNVFNQVHEPNVLLYNTLIRAFTYNSLPLQAFSAFFHMQRNGIHPDNFTFPFLLKACTDEFGFRRIQMIHTQVIKFGFYYDIFVPNALIDSYSKWGIAGLKDAKKLFDGMEERDVVSWNSILSGLVKARELGEARLLFDEMPERDTVSWNTLIDGYAKAGEMQVAFELFEKMPQRTIVSWSTMIWGYCKVGDLDMARFLFDKMPVKNLVPWTIIISGYAEKGLGKEASTLYDEMQEAKLKPDLATVVSILTACGESGLLALGKRIHGYIDGTKLRHNTQVCNSLLDMYSKCGAVNRALRVFNGMVQRDVVTWNAMLQGLAVHGHCEEALHLFSKMKQEGFKPNGITFVGVLCACTHAGLVKEARHYFSVMERDYGVVPQIEHYGCMIDLLGRGGFLKEAFDLVKSMPMKPNAIILGTLLGACRMHNSLELAEDVIDQLIELEISDSGNYAAISNIYAAAGRWDDVARVRMQMKGEGAQKPSGSSLIEVDNVLHQFTVEDRSHPDSYRIYRMIYRLGEHLRQVGYVSKTGH</sequence>
<dbReference type="Gene3D" id="1.25.40.10">
    <property type="entry name" value="Tetratricopeptide repeat domain"/>
    <property type="match status" value="5"/>
</dbReference>
<proteinExistence type="inferred from homology"/>
<dbReference type="Pfam" id="PF20431">
    <property type="entry name" value="E_motif"/>
    <property type="match status" value="1"/>
</dbReference>
<dbReference type="FunFam" id="1.25.40.10:FF:000125">
    <property type="entry name" value="Pentatricopeptide repeat-containing protein"/>
    <property type="match status" value="1"/>
</dbReference>
<protein>
    <recommendedName>
        <fullName evidence="6">Chlororespiratory reduction 3</fullName>
    </recommendedName>
</protein>
<organism evidence="4 5">
    <name type="scientific">Aristolochia fimbriata</name>
    <name type="common">White veined hardy Dutchman's pipe vine</name>
    <dbReference type="NCBI Taxonomy" id="158543"/>
    <lineage>
        <taxon>Eukaryota</taxon>
        <taxon>Viridiplantae</taxon>
        <taxon>Streptophyta</taxon>
        <taxon>Embryophyta</taxon>
        <taxon>Tracheophyta</taxon>
        <taxon>Spermatophyta</taxon>
        <taxon>Magnoliopsida</taxon>
        <taxon>Magnoliidae</taxon>
        <taxon>Piperales</taxon>
        <taxon>Aristolochiaceae</taxon>
        <taxon>Aristolochia</taxon>
    </lineage>
</organism>
<accession>A0AAV7DVY2</accession>
<evidence type="ECO:0000313" key="5">
    <source>
        <dbReference type="Proteomes" id="UP000825729"/>
    </source>
</evidence>
<dbReference type="GO" id="GO:0009451">
    <property type="term" value="P:RNA modification"/>
    <property type="evidence" value="ECO:0007669"/>
    <property type="project" value="InterPro"/>
</dbReference>
<comment type="caution">
    <text evidence="4">The sequence shown here is derived from an EMBL/GenBank/DDBJ whole genome shotgun (WGS) entry which is preliminary data.</text>
</comment>
<dbReference type="Proteomes" id="UP000825729">
    <property type="component" value="Unassembled WGS sequence"/>
</dbReference>
<dbReference type="NCBIfam" id="TIGR00756">
    <property type="entry name" value="PPR"/>
    <property type="match status" value="7"/>
</dbReference>
<dbReference type="AlphaFoldDB" id="A0AAV7DVY2"/>
<feature type="repeat" description="PPR" evidence="3">
    <location>
        <begin position="379"/>
        <end position="413"/>
    </location>
</feature>
<evidence type="ECO:0000313" key="4">
    <source>
        <dbReference type="EMBL" id="KAG9439711.1"/>
    </source>
</evidence>
<evidence type="ECO:0000256" key="2">
    <source>
        <dbReference type="ARBA" id="ARBA00022737"/>
    </source>
</evidence>
<dbReference type="PROSITE" id="PS51375">
    <property type="entry name" value="PPR"/>
    <property type="match status" value="6"/>
</dbReference>
<dbReference type="Pfam" id="PF01535">
    <property type="entry name" value="PPR"/>
    <property type="match status" value="1"/>
</dbReference>
<feature type="repeat" description="PPR" evidence="3">
    <location>
        <begin position="185"/>
        <end position="215"/>
    </location>
</feature>
<dbReference type="GO" id="GO:0048731">
    <property type="term" value="P:system development"/>
    <property type="evidence" value="ECO:0007669"/>
    <property type="project" value="UniProtKB-ARBA"/>
</dbReference>
<dbReference type="PANTHER" id="PTHR47926:SF413">
    <property type="entry name" value="REPEAT (TPR)-LIKE SUPERFAMILY PROTEIN, PUTATIVE-RELATED"/>
    <property type="match status" value="1"/>
</dbReference>
<dbReference type="Pfam" id="PF13041">
    <property type="entry name" value="PPR_2"/>
    <property type="match status" value="4"/>
</dbReference>
<dbReference type="InterPro" id="IPR011990">
    <property type="entry name" value="TPR-like_helical_dom_sf"/>
</dbReference>
<keyword evidence="2" id="KW-0677">Repeat</keyword>
<dbReference type="FunFam" id="1.25.40.10:FF:000333">
    <property type="entry name" value="Pentatricopeptide repeat-containing protein"/>
    <property type="match status" value="1"/>
</dbReference>
<dbReference type="FunFam" id="1.25.40.10:FF:000184">
    <property type="entry name" value="Pentatricopeptide repeat-containing protein, chloroplastic"/>
    <property type="match status" value="1"/>
</dbReference>
<dbReference type="InterPro" id="IPR002885">
    <property type="entry name" value="PPR_rpt"/>
</dbReference>
<evidence type="ECO:0008006" key="6">
    <source>
        <dbReference type="Google" id="ProtNLM"/>
    </source>
</evidence>
<dbReference type="PANTHER" id="PTHR47926">
    <property type="entry name" value="PENTATRICOPEPTIDE REPEAT-CONTAINING PROTEIN"/>
    <property type="match status" value="1"/>
</dbReference>
<name>A0AAV7DVY2_ARIFI</name>
<gene>
    <name evidence="4" type="ORF">H6P81_019876</name>
</gene>
<comment type="similarity">
    <text evidence="1">Belongs to the PPR family. PCMP-H subfamily.</text>
</comment>
<evidence type="ECO:0000256" key="3">
    <source>
        <dbReference type="PROSITE-ProRule" id="PRU00708"/>
    </source>
</evidence>
<dbReference type="GO" id="GO:0003729">
    <property type="term" value="F:mRNA binding"/>
    <property type="evidence" value="ECO:0007669"/>
    <property type="project" value="UniProtKB-ARBA"/>
</dbReference>
<reference evidence="4 5" key="1">
    <citation type="submission" date="2021-07" db="EMBL/GenBank/DDBJ databases">
        <title>The Aristolochia fimbriata genome: insights into angiosperm evolution, floral development and chemical biosynthesis.</title>
        <authorList>
            <person name="Jiao Y."/>
        </authorList>
    </citation>
    <scope>NUCLEOTIDE SEQUENCE [LARGE SCALE GENOMIC DNA]</scope>
    <source>
        <strain evidence="4">IBCAS-2021</strain>
        <tissue evidence="4">Leaf</tissue>
    </source>
</reference>
<dbReference type="InterPro" id="IPR046848">
    <property type="entry name" value="E_motif"/>
</dbReference>
<feature type="repeat" description="PPR" evidence="3">
    <location>
        <begin position="82"/>
        <end position="116"/>
    </location>
</feature>